<protein>
    <recommendedName>
        <fullName evidence="3">Collagen-binding domain-containing protein</fullName>
    </recommendedName>
</protein>
<evidence type="ECO:0008006" key="3">
    <source>
        <dbReference type="Google" id="ProtNLM"/>
    </source>
</evidence>
<comment type="caution">
    <text evidence="1">The sequence shown here is derived from an EMBL/GenBank/DDBJ whole genome shotgun (WGS) entry which is preliminary data.</text>
</comment>
<evidence type="ECO:0000313" key="1">
    <source>
        <dbReference type="EMBL" id="KUK78310.1"/>
    </source>
</evidence>
<accession>A0A124FXK2</accession>
<dbReference type="Gene3D" id="3.30.70.100">
    <property type="match status" value="1"/>
</dbReference>
<dbReference type="EMBL" id="LGGN01000047">
    <property type="protein sequence ID" value="KUK78310.1"/>
    <property type="molecule type" value="Genomic_DNA"/>
</dbReference>
<dbReference type="Pfam" id="PF05336">
    <property type="entry name" value="rhaM"/>
    <property type="match status" value="1"/>
</dbReference>
<dbReference type="InterPro" id="IPR008000">
    <property type="entry name" value="Rham/fucose_mutarotase"/>
</dbReference>
<dbReference type="Proteomes" id="UP000053860">
    <property type="component" value="Unassembled WGS sequence"/>
</dbReference>
<dbReference type="InterPro" id="IPR011008">
    <property type="entry name" value="Dimeric_a/b-barrel"/>
</dbReference>
<evidence type="ECO:0000313" key="2">
    <source>
        <dbReference type="Proteomes" id="UP000053860"/>
    </source>
</evidence>
<dbReference type="AlphaFoldDB" id="A0A124FXK2"/>
<proteinExistence type="predicted"/>
<dbReference type="SUPFAM" id="SSF51445">
    <property type="entry name" value="(Trans)glycosidases"/>
    <property type="match status" value="1"/>
</dbReference>
<dbReference type="PATRIC" id="fig|294710.3.peg.632"/>
<name>A0A124FXK2_9BACT</name>
<reference evidence="2" key="1">
    <citation type="journal article" date="2015" name="MBio">
        <title>Genome-Resolved Metagenomic Analysis Reveals Roles for Candidate Phyla and Other Microbial Community Members in Biogeochemical Transformations in Oil Reservoirs.</title>
        <authorList>
            <person name="Hu P."/>
            <person name="Tom L."/>
            <person name="Singh A."/>
            <person name="Thomas B.C."/>
            <person name="Baker B.J."/>
            <person name="Piceno Y.M."/>
            <person name="Andersen G.L."/>
            <person name="Banfield J.F."/>
        </authorList>
    </citation>
    <scope>NUCLEOTIDE SEQUENCE [LARGE SCALE GENOMIC DNA]</scope>
</reference>
<dbReference type="GO" id="GO:0016857">
    <property type="term" value="F:racemase and epimerase activity, acting on carbohydrates and derivatives"/>
    <property type="evidence" value="ECO:0007669"/>
    <property type="project" value="InterPro"/>
</dbReference>
<organism evidence="1 2">
    <name type="scientific">Proteiniphilum acetatigenes</name>
    <dbReference type="NCBI Taxonomy" id="294710"/>
    <lineage>
        <taxon>Bacteria</taxon>
        <taxon>Pseudomonadati</taxon>
        <taxon>Bacteroidota</taxon>
        <taxon>Bacteroidia</taxon>
        <taxon>Bacteroidales</taxon>
        <taxon>Dysgonomonadaceae</taxon>
        <taxon>Proteiniphilum</taxon>
    </lineage>
</organism>
<dbReference type="InterPro" id="IPR017853">
    <property type="entry name" value="GH"/>
</dbReference>
<dbReference type="Gene3D" id="3.20.20.80">
    <property type="entry name" value="Glycosidases"/>
    <property type="match status" value="1"/>
</dbReference>
<sequence>MERKAFKMLLKPDYQQEYEKRHAAIWPELRILLYLFLFICSAGSSFSQKMNHFEKNSIQPWGKNPRFWQYEGKPVMLLGASDDDNLFQWPAELLVPHLDSMKKIGANYVRNTMSDRQDKGFEVFPFKETDDGRYDLNQWNEAYWKRFDFFLKETARRNIIVQIELWDRFDYSQRNWDTNPYNPKNNINYTKEESGLKDAYPDHPGLNRQPFFFTTPQQQHNEILLTVQCRYMEKILSYTLNYNHILYCIDNETSGEEAWSIYWRDFITSVAHKEGRNICVTEMWDDWNLRSSRHKRTFDYPDRYQFVEVSQNTHQTGEKLWDNIRWVHGYLEEKARPMNVVKTYGSDEGRYGTSREGIERWWLHLLGGAAAVRFHRPDAGLGLSELSISSIKAARKLESRVKLWDLKAESQSLIDGSGNKAYIAYKPDRVYLIFLPDGGSTALHLKETKANYVVRYINLRTGEWLEKRPQKMKMAGTTQFSAPDNHEWLIVITRLKQ</sequence>
<dbReference type="SUPFAM" id="SSF54909">
    <property type="entry name" value="Dimeric alpha+beta barrel"/>
    <property type="match status" value="1"/>
</dbReference>
<gene>
    <name evidence="1" type="ORF">XD92_0394</name>
</gene>